<proteinExistence type="inferred from homology"/>
<evidence type="ECO:0000256" key="1">
    <source>
        <dbReference type="ARBA" id="ARBA00022679"/>
    </source>
</evidence>
<dbReference type="InterPro" id="IPR005302">
    <property type="entry name" value="MoCF_Sase_C"/>
</dbReference>
<dbReference type="Pfam" id="PF03476">
    <property type="entry name" value="MOSC_N"/>
    <property type="match status" value="1"/>
</dbReference>
<evidence type="ECO:0000259" key="5">
    <source>
        <dbReference type="PROSITE" id="PS51340"/>
    </source>
</evidence>
<keyword evidence="1 4" id="KW-0808">Transferase</keyword>
<comment type="cofactor">
    <cofactor evidence="4">
        <name>pyridoxal 5'-phosphate</name>
        <dbReference type="ChEBI" id="CHEBI:597326"/>
    </cofactor>
</comment>
<evidence type="ECO:0000256" key="4">
    <source>
        <dbReference type="HAMAP-Rule" id="MF_03050"/>
    </source>
</evidence>
<evidence type="ECO:0000313" key="6">
    <source>
        <dbReference type="Proteomes" id="UP000829291"/>
    </source>
</evidence>
<keyword evidence="6" id="KW-1185">Reference proteome</keyword>
<dbReference type="InterPro" id="IPR005303">
    <property type="entry name" value="MOCOS_middle"/>
</dbReference>
<comment type="similarity">
    <text evidence="4">Belongs to the class-V pyridoxal-phosphate-dependent aminotransferase family. MOCOS subfamily.</text>
</comment>
<dbReference type="InterPro" id="IPR000192">
    <property type="entry name" value="Aminotrans_V_dom"/>
</dbReference>
<dbReference type="Pfam" id="PF00266">
    <property type="entry name" value="Aminotran_5"/>
    <property type="match status" value="1"/>
</dbReference>
<evidence type="ECO:0000256" key="3">
    <source>
        <dbReference type="ARBA" id="ARBA00023150"/>
    </source>
</evidence>
<dbReference type="PANTHER" id="PTHR14237:SF80">
    <property type="entry name" value="MOLYBDENUM COFACTOR SULFURASE"/>
    <property type="match status" value="1"/>
</dbReference>
<dbReference type="RefSeq" id="XP_046592759.1">
    <property type="nucleotide sequence ID" value="XM_046736803.1"/>
</dbReference>
<dbReference type="SUPFAM" id="SSF141673">
    <property type="entry name" value="MOSC N-terminal domain-like"/>
    <property type="match status" value="1"/>
</dbReference>
<evidence type="ECO:0000256" key="2">
    <source>
        <dbReference type="ARBA" id="ARBA00022898"/>
    </source>
</evidence>
<comment type="catalytic activity">
    <reaction evidence="4">
        <text>Mo-molybdopterin + L-cysteine + AH2 = thio-Mo-molybdopterin + L-alanine + A + H2O</text>
        <dbReference type="Rhea" id="RHEA:42636"/>
        <dbReference type="ChEBI" id="CHEBI:13193"/>
        <dbReference type="ChEBI" id="CHEBI:15377"/>
        <dbReference type="ChEBI" id="CHEBI:17499"/>
        <dbReference type="ChEBI" id="CHEBI:35235"/>
        <dbReference type="ChEBI" id="CHEBI:57972"/>
        <dbReference type="ChEBI" id="CHEBI:71302"/>
        <dbReference type="ChEBI" id="CHEBI:82685"/>
        <dbReference type="EC" id="2.8.1.9"/>
    </reaction>
</comment>
<dbReference type="Gene3D" id="3.90.1150.10">
    <property type="entry name" value="Aspartate Aminotransferase, domain 1"/>
    <property type="match status" value="1"/>
</dbReference>
<dbReference type="Gene3D" id="3.40.640.10">
    <property type="entry name" value="Type I PLP-dependent aspartate aminotransferase-like (Major domain)"/>
    <property type="match status" value="1"/>
</dbReference>
<dbReference type="InterPro" id="IPR015422">
    <property type="entry name" value="PyrdxlP-dep_Trfase_small"/>
</dbReference>
<feature type="domain" description="MOSC" evidence="5">
    <location>
        <begin position="724"/>
        <end position="868"/>
    </location>
</feature>
<dbReference type="InterPro" id="IPR015421">
    <property type="entry name" value="PyrdxlP-dep_Trfase_major"/>
</dbReference>
<dbReference type="HAMAP" id="MF_03050">
    <property type="entry name" value="MOCOS"/>
    <property type="match status" value="1"/>
</dbReference>
<dbReference type="SUPFAM" id="SSF50800">
    <property type="entry name" value="PK beta-barrel domain-like"/>
    <property type="match status" value="1"/>
</dbReference>
<evidence type="ECO:0000313" key="7">
    <source>
        <dbReference type="RefSeq" id="XP_046592759.1"/>
    </source>
</evidence>
<feature type="active site" evidence="4">
    <location>
        <position position="447"/>
    </location>
</feature>
<dbReference type="InterPro" id="IPR015424">
    <property type="entry name" value="PyrdxlP-dep_Trfase"/>
</dbReference>
<dbReference type="Proteomes" id="UP000829291">
    <property type="component" value="Chromosome 4"/>
</dbReference>
<dbReference type="SUPFAM" id="SSF53383">
    <property type="entry name" value="PLP-dependent transferases"/>
    <property type="match status" value="1"/>
</dbReference>
<dbReference type="GeneID" id="107224545"/>
<gene>
    <name evidence="7 8" type="primary">LOC107224545</name>
    <name evidence="4" type="synonym">mal</name>
</gene>
<keyword evidence="2 4" id="KW-0663">Pyridoxal phosphate</keyword>
<organism evidence="6 7">
    <name type="scientific">Neodiprion lecontei</name>
    <name type="common">Redheaded pine sawfly</name>
    <dbReference type="NCBI Taxonomy" id="441921"/>
    <lineage>
        <taxon>Eukaryota</taxon>
        <taxon>Metazoa</taxon>
        <taxon>Ecdysozoa</taxon>
        <taxon>Arthropoda</taxon>
        <taxon>Hexapoda</taxon>
        <taxon>Insecta</taxon>
        <taxon>Pterygota</taxon>
        <taxon>Neoptera</taxon>
        <taxon>Endopterygota</taxon>
        <taxon>Hymenoptera</taxon>
        <taxon>Tenthredinoidea</taxon>
        <taxon>Diprionidae</taxon>
        <taxon>Diprioninae</taxon>
        <taxon>Neodiprion</taxon>
    </lineage>
</organism>
<dbReference type="PANTHER" id="PTHR14237">
    <property type="entry name" value="MOLYBDOPTERIN COFACTOR SULFURASE MOSC"/>
    <property type="match status" value="1"/>
</dbReference>
<name>A0ABM3FXL0_NEOLC</name>
<dbReference type="EC" id="2.8.1.9" evidence="4"/>
<sequence>MAEENREKCYAQVYDRETVEYLKTEFDRLKDNCYLDHAGATLYSKTQIKNVADDLSSNLYGNPHSLGSASKLTLDIIDQIRFRYALNTGDSTSNRTKKRDFFPDYFRRFRLITYLKILDHFHTSCDEYSVIFTSSATASLKLVSESFAFSKYDEIQGGGCGKFVYLQDNHTSVLGMREVVAERGAEVFCLGHEEAFKIFHGERSRRTEPEVETRKLNSLFVYPAQCNFSGLKYPLEWVKITTEENALDYLVDDRRSEWFTMLDAASYVATNDLDLAKFKPDFVCLSFYKIFGYPTGIGALLVRNSSAGVLRKVYYGGGTVEISLSSDMFHSKRPVLHERFEDGTLPFLSIASLRHGFEVLEKIPMQKISQHVFGLAKCLHDSLLVMHHSNGSPIAKLYSDTAYEDARAQGGVVTFNLLRPNGETVGFVEFLNMSNLHKIHVRTGCFCNPGACQRHLKLSNEELKEHFSAGHVCGDERDLVKGKPTGGIRVSFGYMSTMSEVTSLIELVKKCFLHGPEVEKVPDWWGAHRMKVRIRHGDGSSTSDLATIRPSSDQHDLDEGYFENVVRNGDGISTDARIVLEEDGEEEEDGRDEKGAKCKLRRLYIYPVKSCAAYEIPESWVIGNRGLNYDREWMITTASGVCLTQKQEVKLCLIRPVIRRADNVLELNYPGMPSIKVPLKIAVNDPRPAGAVCRSKICGHRVEGTDCGSDVSEWLSLSLGRPGLRLVKQNSEAKVKNGPDISFSSQAQYLLINQASIRWLAEKITPDSECDKDTILDRFRGNIVVDGCEPFDEMKWTSIKIGKTMFRVDGQCTRCQMICVDQNTGKKTVEPLRTLAEEFHGKMRFGIYLSRECGGNEVIRIGDQIAYQ</sequence>
<feature type="modified residue" description="N6-(pyridoxal phosphate)lysine" evidence="4">
    <location>
        <position position="289"/>
    </location>
</feature>
<accession>A0ABM3FXL0</accession>
<protein>
    <recommendedName>
        <fullName evidence="4">Molybdenum cofactor sulfurase</fullName>
        <shortName evidence="4">MCS</shortName>
        <shortName evidence="4">MOS</shortName>
        <shortName evidence="4">MoCo sulfurase</shortName>
        <ecNumber evidence="4">2.8.1.9</ecNumber>
    </recommendedName>
    <alternativeName>
        <fullName evidence="4">Molybdenum cofactor sulfurtransferase</fullName>
    </alternativeName>
    <alternativeName>
        <fullName evidence="4">Protein maroon-like</fullName>
        <shortName evidence="4">Ma-l</shortName>
    </alternativeName>
</protein>
<dbReference type="InterPro" id="IPR011037">
    <property type="entry name" value="Pyrv_Knase-like_insert_dom_sf"/>
</dbReference>
<dbReference type="Pfam" id="PF03473">
    <property type="entry name" value="MOSC"/>
    <property type="match status" value="1"/>
</dbReference>
<reference evidence="7 8" key="1">
    <citation type="submission" date="2025-05" db="UniProtKB">
        <authorList>
            <consortium name="RefSeq"/>
        </authorList>
    </citation>
    <scope>IDENTIFICATION</scope>
    <source>
        <tissue evidence="7 8">Thorax and Abdomen</tissue>
    </source>
</reference>
<dbReference type="RefSeq" id="XP_046592760.1">
    <property type="nucleotide sequence ID" value="XM_046736804.1"/>
</dbReference>
<evidence type="ECO:0000313" key="8">
    <source>
        <dbReference type="RefSeq" id="XP_046592760.1"/>
    </source>
</evidence>
<comment type="function">
    <text evidence="4">Sulfurates the molybdenum cofactor. Sulfation of molybdenum is essential for xanthine dehydrogenase (XDH) and aldehyde oxidase (ADO) enzymes in which molybdenum cofactor is liganded by 1 oxygen and 1 sulfur atom in active form.</text>
</comment>
<dbReference type="InterPro" id="IPR028886">
    <property type="entry name" value="MoCo_sulfurase"/>
</dbReference>
<dbReference type="PROSITE" id="PS51340">
    <property type="entry name" value="MOSC"/>
    <property type="match status" value="1"/>
</dbReference>
<keyword evidence="3 4" id="KW-0501">Molybdenum cofactor biosynthesis</keyword>